<sequence>MIKGSTKKQIIISGNGSSIIELKGKEQPFKYSSTEVVALINSFYKIRFFDLPTHYNTSFSVFLNNDGSVGTRALRMMDSANTTICFSLPTYKKCVNYGKDKPYELENLVQAIFNKAAQ</sequence>
<protein>
    <submittedName>
        <fullName evidence="1">Uncharacterized protein</fullName>
    </submittedName>
</protein>
<keyword evidence="2" id="KW-1185">Reference proteome</keyword>
<evidence type="ECO:0000313" key="2">
    <source>
        <dbReference type="Proteomes" id="UP001139646"/>
    </source>
</evidence>
<evidence type="ECO:0000313" key="1">
    <source>
        <dbReference type="EMBL" id="MCI2284134.1"/>
    </source>
</evidence>
<organism evidence="1 2">
    <name type="scientific">Colwellia maritima</name>
    <dbReference type="NCBI Taxonomy" id="2912588"/>
    <lineage>
        <taxon>Bacteria</taxon>
        <taxon>Pseudomonadati</taxon>
        <taxon>Pseudomonadota</taxon>
        <taxon>Gammaproteobacteria</taxon>
        <taxon>Alteromonadales</taxon>
        <taxon>Colwelliaceae</taxon>
        <taxon>Colwellia</taxon>
    </lineage>
</organism>
<dbReference type="EMBL" id="JAKKSL010000002">
    <property type="protein sequence ID" value="MCI2284134.1"/>
    <property type="molecule type" value="Genomic_DNA"/>
</dbReference>
<accession>A0ABS9X1P2</accession>
<reference evidence="1" key="1">
    <citation type="submission" date="2022-01" db="EMBL/GenBank/DDBJ databases">
        <title>Colwellia maritima, isolated from seawater.</title>
        <authorList>
            <person name="Kristyanto S."/>
            <person name="Jung J."/>
            <person name="Jeon C.O."/>
        </authorList>
    </citation>
    <scope>NUCLEOTIDE SEQUENCE</scope>
    <source>
        <strain evidence="1">MSW7</strain>
    </source>
</reference>
<name>A0ABS9X1P2_9GAMM</name>
<proteinExistence type="predicted"/>
<dbReference type="RefSeq" id="WP_242286593.1">
    <property type="nucleotide sequence ID" value="NZ_JAKKSL010000002.1"/>
</dbReference>
<comment type="caution">
    <text evidence="1">The sequence shown here is derived from an EMBL/GenBank/DDBJ whole genome shotgun (WGS) entry which is preliminary data.</text>
</comment>
<dbReference type="Proteomes" id="UP001139646">
    <property type="component" value="Unassembled WGS sequence"/>
</dbReference>
<gene>
    <name evidence="1" type="ORF">L3081_12995</name>
</gene>